<dbReference type="Gene3D" id="3.40.630.30">
    <property type="match status" value="1"/>
</dbReference>
<protein>
    <submittedName>
        <fullName evidence="2 3">N-acetyltransferase</fullName>
    </submittedName>
</protein>
<reference evidence="3 4" key="1">
    <citation type="submission" date="2017-12" db="EMBL/GenBank/DDBJ databases">
        <title>Comparative Functional Genomics of Dry Heat Resistant strains isolated from the Viking Spacecraft.</title>
        <authorList>
            <person name="Seuylemezian A."/>
            <person name="Cooper K."/>
            <person name="Vaishampayan P."/>
        </authorList>
    </citation>
    <scope>NUCLEOTIDE SEQUENCE [LARGE SCALE GENOMIC DNA]</scope>
    <source>
        <strain evidence="3 4">V48-19</strain>
    </source>
</reference>
<dbReference type="Proteomes" id="UP000234803">
    <property type="component" value="Unassembled WGS sequence"/>
</dbReference>
<dbReference type="InterPro" id="IPR050276">
    <property type="entry name" value="MshD_Acetyltransferase"/>
</dbReference>
<accession>A0A9Q4EFN2</accession>
<evidence type="ECO:0000259" key="1">
    <source>
        <dbReference type="PROSITE" id="PS51186"/>
    </source>
</evidence>
<evidence type="ECO:0000313" key="3">
    <source>
        <dbReference type="EMBL" id="PLS10054.1"/>
    </source>
</evidence>
<dbReference type="InterPro" id="IPR000182">
    <property type="entry name" value="GNAT_dom"/>
</dbReference>
<gene>
    <name evidence="3" type="ORF">CUU63_01755</name>
    <name evidence="2" type="ORF">MOF03_01720</name>
</gene>
<comment type="caution">
    <text evidence="2">The sequence shown here is derived from an EMBL/GenBank/DDBJ whole genome shotgun (WGS) entry which is preliminary data.</text>
</comment>
<evidence type="ECO:0000313" key="4">
    <source>
        <dbReference type="Proteomes" id="UP000234803"/>
    </source>
</evidence>
<feature type="domain" description="N-acetyltransferase" evidence="1">
    <location>
        <begin position="137"/>
        <end position="289"/>
    </location>
</feature>
<dbReference type="SUPFAM" id="SSF55729">
    <property type="entry name" value="Acyl-CoA N-acyltransferases (Nat)"/>
    <property type="match status" value="1"/>
</dbReference>
<dbReference type="PANTHER" id="PTHR43617:SF33">
    <property type="entry name" value="SPORE COAT POLYSACCHARIDE BIOSYNTHESIS PROTEIN SPSD"/>
    <property type="match status" value="1"/>
</dbReference>
<organism evidence="2 5">
    <name type="scientific">Bacillus halotolerans</name>
    <dbReference type="NCBI Taxonomy" id="260554"/>
    <lineage>
        <taxon>Bacteria</taxon>
        <taxon>Bacillati</taxon>
        <taxon>Bacillota</taxon>
        <taxon>Bacilli</taxon>
        <taxon>Bacillales</taxon>
        <taxon>Bacillaceae</taxon>
        <taxon>Bacillus</taxon>
    </lineage>
</organism>
<proteinExistence type="predicted"/>
<dbReference type="Pfam" id="PF00583">
    <property type="entry name" value="Acetyltransf_1"/>
    <property type="match status" value="1"/>
</dbReference>
<dbReference type="EMBL" id="JALAWA010000001">
    <property type="protein sequence ID" value="MCY9183377.1"/>
    <property type="molecule type" value="Genomic_DNA"/>
</dbReference>
<dbReference type="Proteomes" id="UP001073053">
    <property type="component" value="Unassembled WGS sequence"/>
</dbReference>
<dbReference type="InterPro" id="IPR016181">
    <property type="entry name" value="Acyl_CoA_acyltransferase"/>
</dbReference>
<evidence type="ECO:0000313" key="5">
    <source>
        <dbReference type="Proteomes" id="UP001073053"/>
    </source>
</evidence>
<dbReference type="CDD" id="cd04301">
    <property type="entry name" value="NAT_SF"/>
    <property type="match status" value="1"/>
</dbReference>
<dbReference type="PANTHER" id="PTHR43617">
    <property type="entry name" value="L-AMINO ACID N-ACETYLTRANSFERASE"/>
    <property type="match status" value="1"/>
</dbReference>
<evidence type="ECO:0000313" key="2">
    <source>
        <dbReference type="EMBL" id="MCY9183377.1"/>
    </source>
</evidence>
<dbReference type="PROSITE" id="PS51186">
    <property type="entry name" value="GNAT"/>
    <property type="match status" value="1"/>
</dbReference>
<dbReference type="RefSeq" id="WP_095712756.1">
    <property type="nucleotide sequence ID" value="NZ_CP065858.1"/>
</dbReference>
<dbReference type="GO" id="GO:0016747">
    <property type="term" value="F:acyltransferase activity, transferring groups other than amino-acyl groups"/>
    <property type="evidence" value="ECO:0007669"/>
    <property type="project" value="InterPro"/>
</dbReference>
<sequence length="289" mass="33157">MYTIKENVSKEAIMEFLQSKQMTLDGSYQFSLGLFENSQLQGVMLYEDALWESKMLQKKAMNVKLLAANSTGQLKRLFQAFYSVRQTDETDFVFVRVPAEDIGAVHVIQQQPSSYFVGSLLKLAKTPSIYEKTPPFFELVQPEPGDTEEICQLASDAFTKSRYFHDPYLSREAANKIFQEWTRNNLMGRADINIAARYNGEIIGYLQGLSKGDEYVLDLMAVKPGYEGKRIAFHLLAHLIEQPETLKHKTVTAGTQLHNVRAIRLYERMGFTAVQSYYYYHIWPGKEAK</sequence>
<dbReference type="AlphaFoldDB" id="A0A9Q4EFN2"/>
<reference evidence="2" key="2">
    <citation type="submission" date="2022-02" db="EMBL/GenBank/DDBJ databases">
        <title>Crop Bioprotection Bacillus Genome Sequencing.</title>
        <authorList>
            <person name="Dunlap C."/>
        </authorList>
    </citation>
    <scope>NUCLEOTIDE SEQUENCE</scope>
    <source>
        <strain evidence="2">EC49O2N-C10</strain>
    </source>
</reference>
<name>A0A9Q4EFN2_9BACI</name>
<dbReference type="EMBL" id="PGUV01000001">
    <property type="protein sequence ID" value="PLS10054.1"/>
    <property type="molecule type" value="Genomic_DNA"/>
</dbReference>